<dbReference type="SUPFAM" id="SSF100985">
    <property type="entry name" value="Sporulation inhibitor Sda"/>
    <property type="match status" value="1"/>
</dbReference>
<dbReference type="Gene3D" id="1.10.287.1100">
    <property type="entry name" value="Sporulation inhibitor A"/>
    <property type="match status" value="1"/>
</dbReference>
<dbReference type="OrthoDB" id="2933732at2"/>
<accession>A0A410MJ46</accession>
<proteinExistence type="predicted"/>
<evidence type="ECO:0000313" key="1">
    <source>
        <dbReference type="EMBL" id="QAS54708.1"/>
    </source>
</evidence>
<dbReference type="InterPro" id="IPR036916">
    <property type="entry name" value="Sda_sf"/>
</dbReference>
<reference evidence="1 2" key="1">
    <citation type="submission" date="2018-01" db="EMBL/GenBank/DDBJ databases">
        <title>The whole genome sequencing and assembly of Halobacillus litoralis ERB031 strain.</title>
        <authorList>
            <person name="Lee S.-J."/>
            <person name="Park M.-K."/>
            <person name="Kim J.-Y."/>
            <person name="Lee Y.-J."/>
            <person name="Yi H."/>
            <person name="Bahn Y.-S."/>
            <person name="Kim J.F."/>
            <person name="Lee D.-W."/>
        </authorList>
    </citation>
    <scope>NUCLEOTIDE SEQUENCE [LARGE SCALE GENOMIC DNA]</scope>
    <source>
        <strain evidence="1 2">ERB 031</strain>
    </source>
</reference>
<dbReference type="KEGG" id="hli:HLI_18825"/>
<dbReference type="Pfam" id="PF08970">
    <property type="entry name" value="Sda"/>
    <property type="match status" value="1"/>
</dbReference>
<name>A0A410MJ46_9BACI</name>
<gene>
    <name evidence="1" type="ORF">HLI_18825</name>
</gene>
<sequence>MKQLSDSLLIQSYHKAIELNLSKEFIDQIKREIQKRSIQHLIDDYIFQVG</sequence>
<evidence type="ECO:0000313" key="2">
    <source>
        <dbReference type="Proteomes" id="UP000287756"/>
    </source>
</evidence>
<organism evidence="1 2">
    <name type="scientific">Halobacillus litoralis</name>
    <dbReference type="NCBI Taxonomy" id="45668"/>
    <lineage>
        <taxon>Bacteria</taxon>
        <taxon>Bacillati</taxon>
        <taxon>Bacillota</taxon>
        <taxon>Bacilli</taxon>
        <taxon>Bacillales</taxon>
        <taxon>Bacillaceae</taxon>
        <taxon>Halobacillus</taxon>
    </lineage>
</organism>
<dbReference type="AlphaFoldDB" id="A0A410MJ46"/>
<protein>
    <submittedName>
        <fullName evidence="1">Sporulation histidine kinase inhibitor Sda</fullName>
    </submittedName>
</protein>
<dbReference type="Proteomes" id="UP000287756">
    <property type="component" value="Chromosome"/>
</dbReference>
<dbReference type="InterPro" id="IPR015064">
    <property type="entry name" value="Sda"/>
</dbReference>
<dbReference type="EMBL" id="CP026118">
    <property type="protein sequence ID" value="QAS54708.1"/>
    <property type="molecule type" value="Genomic_DNA"/>
</dbReference>